<keyword evidence="6" id="KW-1133">Transmembrane helix</keyword>
<keyword evidence="7" id="KW-0732">Signal</keyword>
<evidence type="ECO:0000256" key="4">
    <source>
        <dbReference type="ARBA" id="ARBA00023180"/>
    </source>
</evidence>
<evidence type="ECO:0000313" key="9">
    <source>
        <dbReference type="EMBL" id="KAL0994962.1"/>
    </source>
</evidence>
<evidence type="ECO:0000259" key="8">
    <source>
        <dbReference type="PROSITE" id="PS50835"/>
    </source>
</evidence>
<reference evidence="9 10" key="1">
    <citation type="submission" date="2024-06" db="EMBL/GenBank/DDBJ databases">
        <authorList>
            <person name="Pan Q."/>
            <person name="Wen M."/>
            <person name="Jouanno E."/>
            <person name="Zahm M."/>
            <person name="Klopp C."/>
            <person name="Cabau C."/>
            <person name="Louis A."/>
            <person name="Berthelot C."/>
            <person name="Parey E."/>
            <person name="Roest Crollius H."/>
            <person name="Montfort J."/>
            <person name="Robinson-Rechavi M."/>
            <person name="Bouchez O."/>
            <person name="Lampietro C."/>
            <person name="Lopez Roques C."/>
            <person name="Donnadieu C."/>
            <person name="Postlethwait J."/>
            <person name="Bobe J."/>
            <person name="Verreycken H."/>
            <person name="Guiguen Y."/>
        </authorList>
    </citation>
    <scope>NUCLEOTIDE SEQUENCE [LARGE SCALE GENOMIC DNA]</scope>
    <source>
        <strain evidence="9">Up_M1</strain>
        <tissue evidence="9">Testis</tissue>
    </source>
</reference>
<accession>A0ABD0XWB4</accession>
<dbReference type="PANTHER" id="PTHR11640:SF31">
    <property type="entry name" value="IRREGULAR CHIASM C-ROUGHEST PROTEIN-RELATED"/>
    <property type="match status" value="1"/>
</dbReference>
<dbReference type="AlphaFoldDB" id="A0ABD0XWB4"/>
<name>A0ABD0XWB4_UMBPY</name>
<evidence type="ECO:0000256" key="7">
    <source>
        <dbReference type="SAM" id="SignalP"/>
    </source>
</evidence>
<keyword evidence="3" id="KW-1015">Disulfide bond</keyword>
<evidence type="ECO:0000256" key="6">
    <source>
        <dbReference type="SAM" id="Phobius"/>
    </source>
</evidence>
<dbReference type="Pfam" id="PF07679">
    <property type="entry name" value="I-set"/>
    <property type="match status" value="1"/>
</dbReference>
<dbReference type="InterPro" id="IPR013783">
    <property type="entry name" value="Ig-like_fold"/>
</dbReference>
<dbReference type="SUPFAM" id="SSF48726">
    <property type="entry name" value="Immunoglobulin"/>
    <property type="match status" value="2"/>
</dbReference>
<feature type="transmembrane region" description="Helical" evidence="6">
    <location>
        <begin position="214"/>
        <end position="234"/>
    </location>
</feature>
<keyword evidence="5" id="KW-0393">Immunoglobulin domain</keyword>
<evidence type="ECO:0000256" key="5">
    <source>
        <dbReference type="ARBA" id="ARBA00023319"/>
    </source>
</evidence>
<proteinExistence type="predicted"/>
<dbReference type="InterPro" id="IPR036179">
    <property type="entry name" value="Ig-like_dom_sf"/>
</dbReference>
<dbReference type="PANTHER" id="PTHR11640">
    <property type="entry name" value="NEPHRIN"/>
    <property type="match status" value="1"/>
</dbReference>
<dbReference type="Gene3D" id="2.60.40.10">
    <property type="entry name" value="Immunoglobulins"/>
    <property type="match status" value="2"/>
</dbReference>
<feature type="domain" description="Ig-like" evidence="8">
    <location>
        <begin position="29"/>
        <end position="108"/>
    </location>
</feature>
<keyword evidence="4" id="KW-0325">Glycoprotein</keyword>
<sequence length="254" mass="27544">MMTSVKSGVFLLVLYSTTQTLGLELKSDPVASEGFVSTELAHVVSLTCLSDGAELEWLRNGQLVSVAEGNTLGTSRLCITPVTHDDHTAIFTCHQKNDTSVNASVQLNVIYAPVHSGIEEVVVEETRELVLSCEVRANPPVSVSWKQNGAPTDLSKSSFLLRNDGVTSKLTVAQADRAKHQGLYSCKTSTNTYSSTKEFRVTVKDKTIQLQADLIFPIIAGVVVIGLTTLLAIVSRWRRIIQCCNPAPTSDHSQ</sequence>
<keyword evidence="10" id="KW-1185">Reference proteome</keyword>
<dbReference type="InterPro" id="IPR051275">
    <property type="entry name" value="Cell_adhesion_signaling"/>
</dbReference>
<evidence type="ECO:0000256" key="2">
    <source>
        <dbReference type="ARBA" id="ARBA00023136"/>
    </source>
</evidence>
<evidence type="ECO:0000313" key="10">
    <source>
        <dbReference type="Proteomes" id="UP001557470"/>
    </source>
</evidence>
<comment type="caution">
    <text evidence="9">The sequence shown here is derived from an EMBL/GenBank/DDBJ whole genome shotgun (WGS) entry which is preliminary data.</text>
</comment>
<keyword evidence="2 6" id="KW-0472">Membrane</keyword>
<gene>
    <name evidence="9" type="ORF">UPYG_G00130000</name>
</gene>
<evidence type="ECO:0000256" key="3">
    <source>
        <dbReference type="ARBA" id="ARBA00023157"/>
    </source>
</evidence>
<keyword evidence="6" id="KW-0812">Transmembrane</keyword>
<dbReference type="SMART" id="SM00409">
    <property type="entry name" value="IG"/>
    <property type="match status" value="2"/>
</dbReference>
<evidence type="ECO:0000256" key="1">
    <source>
        <dbReference type="ARBA" id="ARBA00004479"/>
    </source>
</evidence>
<dbReference type="GO" id="GO:0016020">
    <property type="term" value="C:membrane"/>
    <property type="evidence" value="ECO:0007669"/>
    <property type="project" value="UniProtKB-SubCell"/>
</dbReference>
<dbReference type="Proteomes" id="UP001557470">
    <property type="component" value="Unassembled WGS sequence"/>
</dbReference>
<dbReference type="InterPro" id="IPR013098">
    <property type="entry name" value="Ig_I-set"/>
</dbReference>
<dbReference type="InterPro" id="IPR003599">
    <property type="entry name" value="Ig_sub"/>
</dbReference>
<dbReference type="EMBL" id="JAGEUA010000003">
    <property type="protein sequence ID" value="KAL0994962.1"/>
    <property type="molecule type" value="Genomic_DNA"/>
</dbReference>
<dbReference type="PROSITE" id="PS50835">
    <property type="entry name" value="IG_LIKE"/>
    <property type="match status" value="2"/>
</dbReference>
<feature type="domain" description="Ig-like" evidence="8">
    <location>
        <begin position="113"/>
        <end position="202"/>
    </location>
</feature>
<feature type="signal peptide" evidence="7">
    <location>
        <begin position="1"/>
        <end position="22"/>
    </location>
</feature>
<comment type="subcellular location">
    <subcellularLocation>
        <location evidence="1">Membrane</location>
        <topology evidence="1">Single-pass type I membrane protein</topology>
    </subcellularLocation>
</comment>
<feature type="chain" id="PRO_5044864618" description="Ig-like domain-containing protein" evidence="7">
    <location>
        <begin position="23"/>
        <end position="254"/>
    </location>
</feature>
<organism evidence="9 10">
    <name type="scientific">Umbra pygmaea</name>
    <name type="common">Eastern mudminnow</name>
    <dbReference type="NCBI Taxonomy" id="75934"/>
    <lineage>
        <taxon>Eukaryota</taxon>
        <taxon>Metazoa</taxon>
        <taxon>Chordata</taxon>
        <taxon>Craniata</taxon>
        <taxon>Vertebrata</taxon>
        <taxon>Euteleostomi</taxon>
        <taxon>Actinopterygii</taxon>
        <taxon>Neopterygii</taxon>
        <taxon>Teleostei</taxon>
        <taxon>Protacanthopterygii</taxon>
        <taxon>Esociformes</taxon>
        <taxon>Umbridae</taxon>
        <taxon>Umbra</taxon>
    </lineage>
</organism>
<dbReference type="InterPro" id="IPR007110">
    <property type="entry name" value="Ig-like_dom"/>
</dbReference>
<protein>
    <recommendedName>
        <fullName evidence="8">Ig-like domain-containing protein</fullName>
    </recommendedName>
</protein>